<comment type="caution">
    <text evidence="4">The sequence shown here is derived from an EMBL/GenBank/DDBJ whole genome shotgun (WGS) entry which is preliminary data.</text>
</comment>
<accession>A0A0C2S3S8</accession>
<sequence>MKKALIKSIACSLSIISMTTVIPQKVSATTLTSSISYFNNDDSSNDKHNGSWIFDKDNLNYLSKKEKKQLEEIKKLKDKGEELSEEQKKQLADIKETVLKKKLGDEKYKDFKTLIEKKHCKKELTEEEKAKLKEYKNIIRSSKNDSNNRATFKDFLR</sequence>
<evidence type="ECO:0000313" key="9">
    <source>
        <dbReference type="Proteomes" id="UP000486903"/>
    </source>
</evidence>
<evidence type="ECO:0000313" key="8">
    <source>
        <dbReference type="Proteomes" id="UP000476820"/>
    </source>
</evidence>
<evidence type="ECO:0000313" key="4">
    <source>
        <dbReference type="EMBL" id="NFN34290.1"/>
    </source>
</evidence>
<dbReference type="Proteomes" id="UP000476820">
    <property type="component" value="Unassembled WGS sequence"/>
</dbReference>
<evidence type="ECO:0000313" key="6">
    <source>
        <dbReference type="Proteomes" id="UP000472355"/>
    </source>
</evidence>
<evidence type="ECO:0000313" key="5">
    <source>
        <dbReference type="EMBL" id="NFV26289.1"/>
    </source>
</evidence>
<dbReference type="Proteomes" id="UP000472355">
    <property type="component" value="Unassembled WGS sequence"/>
</dbReference>
<dbReference type="EMBL" id="SWOV01000096">
    <property type="protein sequence ID" value="NFF89627.1"/>
    <property type="molecule type" value="Genomic_DNA"/>
</dbReference>
<evidence type="ECO:0000313" key="7">
    <source>
        <dbReference type="Proteomes" id="UP000473681"/>
    </source>
</evidence>
<reference evidence="7 8" key="2">
    <citation type="submission" date="2019-04" db="EMBL/GenBank/DDBJ databases">
        <title>Genome sequencing of Clostridium botulinum Groups I-IV and Clostridium butyricum.</title>
        <authorList>
            <person name="Brunt J."/>
            <person name="Van Vliet A.H.M."/>
            <person name="Stringer S.C."/>
            <person name="Carter A.T."/>
            <person name="Peck M.W."/>
        </authorList>
    </citation>
    <scope>NUCLEOTIDE SEQUENCE [LARGE SCALE GENOMIC DNA]</scope>
    <source>
        <strain evidence="3 8">1605</strain>
        <strain evidence="5 9">BL81</strain>
        <strain evidence="4 7">CB-K-33E</strain>
    </source>
</reference>
<dbReference type="RefSeq" id="WP_003372743.1">
    <property type="nucleotide sequence ID" value="NZ_CP010520.1"/>
</dbReference>
<dbReference type="EMBL" id="SWVK01000004">
    <property type="protein sequence ID" value="NFN34290.1"/>
    <property type="molecule type" value="Genomic_DNA"/>
</dbReference>
<dbReference type="Proteomes" id="UP000486903">
    <property type="component" value="Unassembled WGS sequence"/>
</dbReference>
<reference evidence="2 6" key="1">
    <citation type="submission" date="2019-02" db="EMBL/GenBank/DDBJ databases">
        <title>Genome sequencing of Clostridium botulinum clinical isolates.</title>
        <authorList>
            <person name="Brunt J."/>
            <person name="Van Vliet A.H.M."/>
            <person name="Stringer S.C."/>
            <person name="Grant K.A."/>
            <person name="Carter A.C."/>
            <person name="Peck M.W."/>
        </authorList>
    </citation>
    <scope>NUCLEOTIDE SEQUENCE [LARGE SCALE GENOMIC DNA]</scope>
    <source>
        <strain evidence="2 6">H113700579</strain>
    </source>
</reference>
<dbReference type="EMBL" id="SXFB01000004">
    <property type="protein sequence ID" value="NFV26289.1"/>
    <property type="molecule type" value="Genomic_DNA"/>
</dbReference>
<evidence type="ECO:0000313" key="3">
    <source>
        <dbReference type="EMBL" id="NFF89627.1"/>
    </source>
</evidence>
<evidence type="ECO:0000256" key="1">
    <source>
        <dbReference type="SAM" id="Coils"/>
    </source>
</evidence>
<dbReference type="OrthoDB" id="1911610at2"/>
<name>A0A0C2S3S8_CLOBO</name>
<dbReference type="AlphaFoldDB" id="A0A0C2S3S8"/>
<gene>
    <name evidence="2" type="ORF">EXM65_01790</name>
    <name evidence="3" type="ORF">FC774_17535</name>
    <name evidence="4" type="ORF">FDB51_03925</name>
    <name evidence="5" type="ORF">FDG31_08855</name>
</gene>
<proteinExistence type="predicted"/>
<dbReference type="EMBL" id="SGKU01000003">
    <property type="protein sequence ID" value="NFA41338.1"/>
    <property type="molecule type" value="Genomic_DNA"/>
</dbReference>
<evidence type="ECO:0000313" key="2">
    <source>
        <dbReference type="EMBL" id="NFA41338.1"/>
    </source>
</evidence>
<feature type="coiled-coil region" evidence="1">
    <location>
        <begin position="59"/>
        <end position="97"/>
    </location>
</feature>
<dbReference type="Proteomes" id="UP000473681">
    <property type="component" value="Unassembled WGS sequence"/>
</dbReference>
<protein>
    <submittedName>
        <fullName evidence="4">Uncharacterized protein</fullName>
    </submittedName>
</protein>
<organism evidence="4 7">
    <name type="scientific">Clostridium botulinum</name>
    <dbReference type="NCBI Taxonomy" id="1491"/>
    <lineage>
        <taxon>Bacteria</taxon>
        <taxon>Bacillati</taxon>
        <taxon>Bacillota</taxon>
        <taxon>Clostridia</taxon>
        <taxon>Eubacteriales</taxon>
        <taxon>Clostridiaceae</taxon>
        <taxon>Clostridium</taxon>
    </lineage>
</organism>
<keyword evidence="1" id="KW-0175">Coiled coil</keyword>